<dbReference type="AlphaFoldDB" id="A0A5J4KY55"/>
<organism evidence="2 3">
    <name type="scientific">Dictyobacter vulcani</name>
    <dbReference type="NCBI Taxonomy" id="2607529"/>
    <lineage>
        <taxon>Bacteria</taxon>
        <taxon>Bacillati</taxon>
        <taxon>Chloroflexota</taxon>
        <taxon>Ktedonobacteria</taxon>
        <taxon>Ktedonobacterales</taxon>
        <taxon>Dictyobacteraceae</taxon>
        <taxon>Dictyobacter</taxon>
    </lineage>
</organism>
<evidence type="ECO:0000313" key="2">
    <source>
        <dbReference type="EMBL" id="GER91497.1"/>
    </source>
</evidence>
<feature type="transmembrane region" description="Helical" evidence="1">
    <location>
        <begin position="87"/>
        <end position="105"/>
    </location>
</feature>
<keyword evidence="1" id="KW-1133">Transmembrane helix</keyword>
<proteinExistence type="predicted"/>
<keyword evidence="1" id="KW-0812">Transmembrane</keyword>
<dbReference type="EMBL" id="BKZW01000004">
    <property type="protein sequence ID" value="GER91497.1"/>
    <property type="molecule type" value="Genomic_DNA"/>
</dbReference>
<dbReference type="RefSeq" id="WP_151759143.1">
    <property type="nucleotide sequence ID" value="NZ_BKZW01000004.1"/>
</dbReference>
<dbReference type="Proteomes" id="UP000326912">
    <property type="component" value="Unassembled WGS sequence"/>
</dbReference>
<reference evidence="2 3" key="1">
    <citation type="submission" date="2019-10" db="EMBL/GenBank/DDBJ databases">
        <title>Dictyobacter vulcani sp. nov., within the class Ktedonobacteria, isolated from soil of volcanic Mt. Zao.</title>
        <authorList>
            <person name="Zheng Y."/>
            <person name="Wang C.M."/>
            <person name="Sakai Y."/>
            <person name="Abe K."/>
            <person name="Yokota A."/>
            <person name="Yabe S."/>
        </authorList>
    </citation>
    <scope>NUCLEOTIDE SEQUENCE [LARGE SCALE GENOMIC DNA]</scope>
    <source>
        <strain evidence="2 3">W12</strain>
    </source>
</reference>
<sequence length="169" mass="19206">MLRRILTYQTILRVLGIIFILLGVYWTIQVTIIFSQSARSTSLLFELLWARIALIGDWQTFFHFGGILTYYGLGILFLGISTGKVGISYICLQVAVWCIGINTWYQSAGAFGPHLFGVIITPDNFFWAIMTLLCSLLLLILYVPITRWLHKIFTIPGSHEKALAMRAEK</sequence>
<evidence type="ECO:0000313" key="3">
    <source>
        <dbReference type="Proteomes" id="UP000326912"/>
    </source>
</evidence>
<feature type="transmembrane region" description="Helical" evidence="1">
    <location>
        <begin position="58"/>
        <end position="80"/>
    </location>
</feature>
<protein>
    <submittedName>
        <fullName evidence="2">Uncharacterized protein</fullName>
    </submittedName>
</protein>
<feature type="transmembrane region" description="Helical" evidence="1">
    <location>
        <begin position="125"/>
        <end position="145"/>
    </location>
</feature>
<feature type="transmembrane region" description="Helical" evidence="1">
    <location>
        <begin position="12"/>
        <end position="38"/>
    </location>
</feature>
<keyword evidence="3" id="KW-1185">Reference proteome</keyword>
<comment type="caution">
    <text evidence="2">The sequence shown here is derived from an EMBL/GenBank/DDBJ whole genome shotgun (WGS) entry which is preliminary data.</text>
</comment>
<name>A0A5J4KY55_9CHLR</name>
<gene>
    <name evidence="2" type="ORF">KDW_56590</name>
</gene>
<accession>A0A5J4KY55</accession>
<keyword evidence="1" id="KW-0472">Membrane</keyword>
<evidence type="ECO:0000256" key="1">
    <source>
        <dbReference type="SAM" id="Phobius"/>
    </source>
</evidence>